<evidence type="ECO:0000256" key="4">
    <source>
        <dbReference type="ARBA" id="ARBA00011245"/>
    </source>
</evidence>
<keyword evidence="7" id="KW-0106">Calcium</keyword>
<dbReference type="InterPro" id="IPR006104">
    <property type="entry name" value="Glyco_hydro_2_N"/>
</dbReference>
<dbReference type="Gene3D" id="3.20.20.80">
    <property type="entry name" value="Glycosidases"/>
    <property type="match status" value="1"/>
</dbReference>
<dbReference type="GO" id="GO:0009341">
    <property type="term" value="C:beta-galactosidase complex"/>
    <property type="evidence" value="ECO:0007669"/>
    <property type="project" value="InterPro"/>
</dbReference>
<evidence type="ECO:0000259" key="11">
    <source>
        <dbReference type="Pfam" id="PF00703"/>
    </source>
</evidence>
<comment type="similarity">
    <text evidence="3">Belongs to the glycosyl hydrolase 2 family.</text>
</comment>
<protein>
    <recommendedName>
        <fullName evidence="5">beta-galactosidase</fullName>
        <ecNumber evidence="5">3.2.1.23</ecNumber>
    </recommendedName>
    <alternativeName>
        <fullName evidence="9">Lactase</fullName>
    </alternativeName>
</protein>
<evidence type="ECO:0000313" key="15">
    <source>
        <dbReference type="EMBL" id="BBE20330.1"/>
    </source>
</evidence>
<dbReference type="RefSeq" id="WP_318348490.1">
    <property type="nucleotide sequence ID" value="NZ_AP018694.1"/>
</dbReference>
<evidence type="ECO:0000256" key="1">
    <source>
        <dbReference type="ARBA" id="ARBA00001412"/>
    </source>
</evidence>
<dbReference type="SUPFAM" id="SSF49785">
    <property type="entry name" value="Galactose-binding domain-like"/>
    <property type="match status" value="1"/>
</dbReference>
<reference evidence="15" key="1">
    <citation type="journal article" date="2020" name="Int. J. Syst. Evol. Microbiol.">
        <title>Aquipluma nitroreducens gen. nov. sp. nov., a novel facultatively anaerobic bacterium isolated from a freshwater lake.</title>
        <authorList>
            <person name="Watanabe M."/>
            <person name="Kojima H."/>
            <person name="Fukui M."/>
        </authorList>
    </citation>
    <scope>NUCLEOTIDE SEQUENCE</scope>
    <source>
        <strain evidence="15">MeG22</strain>
    </source>
</reference>
<evidence type="ECO:0000256" key="7">
    <source>
        <dbReference type="ARBA" id="ARBA00022837"/>
    </source>
</evidence>
<evidence type="ECO:0000256" key="3">
    <source>
        <dbReference type="ARBA" id="ARBA00007401"/>
    </source>
</evidence>
<dbReference type="InterPro" id="IPR008979">
    <property type="entry name" value="Galactose-bd-like_sf"/>
</dbReference>
<dbReference type="InterPro" id="IPR050347">
    <property type="entry name" value="Bact_Beta-galactosidase"/>
</dbReference>
<evidence type="ECO:0000259" key="12">
    <source>
        <dbReference type="Pfam" id="PF02836"/>
    </source>
</evidence>
<feature type="domain" description="Glycoside hydrolase family 2 immunoglobulin-like beta-sandwich" evidence="11">
    <location>
        <begin position="197"/>
        <end position="284"/>
    </location>
</feature>
<dbReference type="PANTHER" id="PTHR46323:SF2">
    <property type="entry name" value="BETA-GALACTOSIDASE"/>
    <property type="match status" value="1"/>
</dbReference>
<evidence type="ECO:0000259" key="13">
    <source>
        <dbReference type="Pfam" id="PF02837"/>
    </source>
</evidence>
<dbReference type="InterPro" id="IPR013783">
    <property type="entry name" value="Ig-like_fold"/>
</dbReference>
<dbReference type="Pfam" id="PF00703">
    <property type="entry name" value="Glyco_hydro_2"/>
    <property type="match status" value="1"/>
</dbReference>
<evidence type="ECO:0000256" key="5">
    <source>
        <dbReference type="ARBA" id="ARBA00012756"/>
    </source>
</evidence>
<dbReference type="InterPro" id="IPR006103">
    <property type="entry name" value="Glyco_hydro_2_cat"/>
</dbReference>
<dbReference type="Pfam" id="PF02929">
    <property type="entry name" value="Bgal_small_N"/>
    <property type="match status" value="1"/>
</dbReference>
<dbReference type="EC" id="3.2.1.23" evidence="5"/>
<evidence type="ECO:0000313" key="16">
    <source>
        <dbReference type="Proteomes" id="UP001193389"/>
    </source>
</evidence>
<feature type="chain" id="PRO_5024304152" description="beta-galactosidase" evidence="10">
    <location>
        <begin position="19"/>
        <end position="918"/>
    </location>
</feature>
<dbReference type="SUPFAM" id="SSF51445">
    <property type="entry name" value="(Trans)glycosidases"/>
    <property type="match status" value="1"/>
</dbReference>
<dbReference type="InterPro" id="IPR017853">
    <property type="entry name" value="GH"/>
</dbReference>
<dbReference type="InterPro" id="IPR011013">
    <property type="entry name" value="Gal_mutarotase_sf_dom"/>
</dbReference>
<dbReference type="InterPro" id="IPR006101">
    <property type="entry name" value="Glyco_hydro_2"/>
</dbReference>
<dbReference type="AlphaFoldDB" id="A0A5K7SFF1"/>
<feature type="domain" description="Glycosyl hydrolases family 2 sugar binding" evidence="13">
    <location>
        <begin position="51"/>
        <end position="184"/>
    </location>
</feature>
<dbReference type="Proteomes" id="UP001193389">
    <property type="component" value="Chromosome"/>
</dbReference>
<keyword evidence="8" id="KW-0326">Glycosidase</keyword>
<feature type="signal peptide" evidence="10">
    <location>
        <begin position="1"/>
        <end position="18"/>
    </location>
</feature>
<feature type="domain" description="Beta galactosidase small chain/" evidence="14">
    <location>
        <begin position="729"/>
        <end position="840"/>
    </location>
</feature>
<dbReference type="InterPro" id="IPR014718">
    <property type="entry name" value="GH-type_carb-bd"/>
</dbReference>
<evidence type="ECO:0000256" key="9">
    <source>
        <dbReference type="ARBA" id="ARBA00032230"/>
    </source>
</evidence>
<comment type="catalytic activity">
    <reaction evidence="1">
        <text>Hydrolysis of terminal non-reducing beta-D-galactose residues in beta-D-galactosides.</text>
        <dbReference type="EC" id="3.2.1.23"/>
    </reaction>
</comment>
<dbReference type="Gene3D" id="2.60.120.260">
    <property type="entry name" value="Galactose-binding domain-like"/>
    <property type="match status" value="1"/>
</dbReference>
<proteinExistence type="inferred from homology"/>
<comment type="cofactor">
    <cofactor evidence="2">
        <name>Ca(2+)</name>
        <dbReference type="ChEBI" id="CHEBI:29108"/>
    </cofactor>
</comment>
<accession>A0A5K7SFF1</accession>
<evidence type="ECO:0000256" key="10">
    <source>
        <dbReference type="SAM" id="SignalP"/>
    </source>
</evidence>
<dbReference type="InterPro" id="IPR036156">
    <property type="entry name" value="Beta-gal/glucu_dom_sf"/>
</dbReference>
<comment type="subunit">
    <text evidence="4">Monomer.</text>
</comment>
<dbReference type="Pfam" id="PF02836">
    <property type="entry name" value="Glyco_hydro_2_C"/>
    <property type="match status" value="1"/>
</dbReference>
<dbReference type="SUPFAM" id="SSF49303">
    <property type="entry name" value="beta-Galactosidase/glucuronidase domain"/>
    <property type="match status" value="1"/>
</dbReference>
<sequence>MKIIQLTLLLFLSNFLLAQNNETQYLSGTGADKTVNWKFFCSAGMNSGKWTTIAVPSCWELQGFGAYNYGHDKYENRINETGTYRYKFNVPAGWQNKQVNIVFDGVMTDAEVKINGKLAGPIHQGAFYQFKYDISKLLKPGKENQLEVLVNKHSGNWSINEAERQADFWIFGGIFRPVYLEAKPKENIARVAVDARANGDFQANVYISGFKNAVEVIAEIQTLSGKTESKFETAVNAPVCNVSGKMASPKTWNPEFPNRYKAVFKLLDKNGALINQYSELIGFRTVEVRESDGIYINGVRIKMQGVCRHTFNPKYGRTSSKALSIEAVNLMKDMNMNAVRMSHYPPDKHFLDVCDSLGLVVLDELTAWQKPSYDDVVGRKLMEEMIAHDVNHPSIILWDNGNEGGENNNLNDDFAELDIQKRKVLHPWQDYDLTNTLHYSDYNSLALDGFSKRKIFFPTEFLHGLYDGGLGAGLDDYWQMMWNNPLAAGGFLWVFADEAVERTDRNRELDSDGNHAPDGILGPYNEKEGSFYTIKEIWSPVQFEKRYISPEFNGSFRIENRYFYTNLNKCTFDAEWVSFSSPDKNRTEEVNSRENLKIDLAPGQKGMIQLKLPENWQKFDALRIKATDQYGRVLNTWSWPVKYPEAKIKELLTETSGEKPTIQETEKELIVKTNKLNFTFSKTDGTIQQIKNGDRLIPLSNGPVFVAGEKKVKQSTHRFEDNVLVIETVFENNDMLKWTVFGNGLIDLDVNYEPNNNCLFAGVTFDYPEKNVVGIKWLGNGPYRVYKNRMKGVEFGLWEKAYNNTITGESGFKYPEFKGYHSEVYWAKIEGKDSPDFKVYIHSKDIFLRMLTPADPKAPARTKIEYPKGDISFLNGINAIGTKFTDASSSGPQSNPYQFNSAKIHGGKLNMKITFDFR</sequence>
<dbReference type="PANTHER" id="PTHR46323">
    <property type="entry name" value="BETA-GALACTOSIDASE"/>
    <property type="match status" value="1"/>
</dbReference>
<evidence type="ECO:0000256" key="6">
    <source>
        <dbReference type="ARBA" id="ARBA00022801"/>
    </source>
</evidence>
<evidence type="ECO:0000259" key="14">
    <source>
        <dbReference type="Pfam" id="PF02929"/>
    </source>
</evidence>
<dbReference type="SUPFAM" id="SSF74650">
    <property type="entry name" value="Galactose mutarotase-like"/>
    <property type="match status" value="1"/>
</dbReference>
<dbReference type="Gene3D" id="2.70.98.10">
    <property type="match status" value="1"/>
</dbReference>
<dbReference type="GO" id="GO:0030246">
    <property type="term" value="F:carbohydrate binding"/>
    <property type="evidence" value="ECO:0007669"/>
    <property type="project" value="InterPro"/>
</dbReference>
<name>A0A5K7SFF1_9BACT</name>
<evidence type="ECO:0000256" key="2">
    <source>
        <dbReference type="ARBA" id="ARBA00001913"/>
    </source>
</evidence>
<gene>
    <name evidence="15" type="ORF">AQPE_4521</name>
</gene>
<dbReference type="Gene3D" id="2.60.40.10">
    <property type="entry name" value="Immunoglobulins"/>
    <property type="match status" value="2"/>
</dbReference>
<dbReference type="PRINTS" id="PR00132">
    <property type="entry name" value="GLHYDRLASE2"/>
</dbReference>
<dbReference type="GO" id="GO:0004565">
    <property type="term" value="F:beta-galactosidase activity"/>
    <property type="evidence" value="ECO:0007669"/>
    <property type="project" value="UniProtKB-EC"/>
</dbReference>
<dbReference type="InterPro" id="IPR004199">
    <property type="entry name" value="B-gal_small/dom_5"/>
</dbReference>
<organism evidence="15 16">
    <name type="scientific">Aquipluma nitroreducens</name>
    <dbReference type="NCBI Taxonomy" id="2010828"/>
    <lineage>
        <taxon>Bacteria</taxon>
        <taxon>Pseudomonadati</taxon>
        <taxon>Bacteroidota</taxon>
        <taxon>Bacteroidia</taxon>
        <taxon>Marinilabiliales</taxon>
        <taxon>Prolixibacteraceae</taxon>
        <taxon>Aquipluma</taxon>
    </lineage>
</organism>
<dbReference type="InterPro" id="IPR006102">
    <property type="entry name" value="Ig-like_GH2"/>
</dbReference>
<dbReference type="GO" id="GO:0005990">
    <property type="term" value="P:lactose catabolic process"/>
    <property type="evidence" value="ECO:0007669"/>
    <property type="project" value="TreeGrafter"/>
</dbReference>
<dbReference type="KEGG" id="anf:AQPE_4521"/>
<keyword evidence="16" id="KW-1185">Reference proteome</keyword>
<evidence type="ECO:0000256" key="8">
    <source>
        <dbReference type="ARBA" id="ARBA00023295"/>
    </source>
</evidence>
<dbReference type="Pfam" id="PF02837">
    <property type="entry name" value="Glyco_hydro_2_N"/>
    <property type="match status" value="1"/>
</dbReference>
<dbReference type="EMBL" id="AP018694">
    <property type="protein sequence ID" value="BBE20330.1"/>
    <property type="molecule type" value="Genomic_DNA"/>
</dbReference>
<feature type="domain" description="Glycoside hydrolase family 2 catalytic" evidence="12">
    <location>
        <begin position="286"/>
        <end position="506"/>
    </location>
</feature>
<keyword evidence="10" id="KW-0732">Signal</keyword>
<keyword evidence="6" id="KW-0378">Hydrolase</keyword>